<keyword evidence="7" id="KW-1185">Reference proteome</keyword>
<dbReference type="PANTHER" id="PTHR21621">
    <property type="entry name" value="RIBOSOMAL PROTEIN S6 MODIFICATION PROTEIN"/>
    <property type="match status" value="1"/>
</dbReference>
<evidence type="ECO:0000313" key="6">
    <source>
        <dbReference type="EMBL" id="EIT85348.1"/>
    </source>
</evidence>
<evidence type="ECO:0000256" key="2">
    <source>
        <dbReference type="ARBA" id="ARBA00022741"/>
    </source>
</evidence>
<keyword evidence="3 4" id="KW-0067">ATP-binding</keyword>
<organism evidence="6 7">
    <name type="scientific">Fictibacillus macauensis ZFHKF-1</name>
    <dbReference type="NCBI Taxonomy" id="1196324"/>
    <lineage>
        <taxon>Bacteria</taxon>
        <taxon>Bacillati</taxon>
        <taxon>Bacillota</taxon>
        <taxon>Bacilli</taxon>
        <taxon>Bacillales</taxon>
        <taxon>Fictibacillaceae</taxon>
        <taxon>Fictibacillus</taxon>
    </lineage>
</organism>
<feature type="domain" description="ATP-grasp" evidence="5">
    <location>
        <begin position="104"/>
        <end position="291"/>
    </location>
</feature>
<evidence type="ECO:0000259" key="5">
    <source>
        <dbReference type="PROSITE" id="PS50975"/>
    </source>
</evidence>
<dbReference type="STRING" id="1196324.A374_11410"/>
<dbReference type="Gene3D" id="3.40.50.20">
    <property type="match status" value="1"/>
</dbReference>
<reference evidence="6 7" key="1">
    <citation type="journal article" date="2012" name="J. Bacteriol.">
        <title>Genome of Bacillus macauensis ZFHKF-1, a Long-Chain-Forming Bacterium.</title>
        <authorList>
            <person name="Cai L."/>
            <person name="Zhang T."/>
        </authorList>
    </citation>
    <scope>NUCLEOTIDE SEQUENCE [LARGE SCALE GENOMIC DNA]</scope>
    <source>
        <strain evidence="6 7">ZFHKF-1</strain>
    </source>
</reference>
<dbReference type="OrthoDB" id="9786585at2"/>
<dbReference type="GO" id="GO:0005524">
    <property type="term" value="F:ATP binding"/>
    <property type="evidence" value="ECO:0007669"/>
    <property type="project" value="UniProtKB-UniRule"/>
</dbReference>
<dbReference type="InterPro" id="IPR013651">
    <property type="entry name" value="ATP-grasp_RimK-type"/>
</dbReference>
<dbReference type="Gene3D" id="3.30.470.20">
    <property type="entry name" value="ATP-grasp fold, B domain"/>
    <property type="match status" value="1"/>
</dbReference>
<protein>
    <submittedName>
        <fullName evidence="6">RimK family alpha-L-glutamate ligase</fullName>
    </submittedName>
</protein>
<dbReference type="eggNOG" id="COG0189">
    <property type="taxonomic scope" value="Bacteria"/>
</dbReference>
<sequence>MKPSMCWIIYNGNLNSAKFTDFAQWMARAAEDAGITPILIKNNELLPLLHERKLLLAGKETELPAFVIFGDKDLFLARQLELLGIPVYNSAETIERCDHKGKMYQALAAQGLPLPKTIIAPKIFHTLSNDDHLALFTAHLSFPLVIKEAYGSFGMQVYLVHNETELREKVAALGATEYIVQEMITSSWGKDIRLNVVGGQVIAAMQRSSETDFRANITAGGRSMPYDPSDEEVALAIACASAVNAAFAGVDLLFGPDGSPIVCEINSNAHIRSIYECTQIDVAPAMIAHIQSDLARRNGMIG</sequence>
<evidence type="ECO:0000256" key="4">
    <source>
        <dbReference type="PROSITE-ProRule" id="PRU00409"/>
    </source>
</evidence>
<dbReference type="EMBL" id="AKKV01000026">
    <property type="protein sequence ID" value="EIT85348.1"/>
    <property type="molecule type" value="Genomic_DNA"/>
</dbReference>
<keyword evidence="2 4" id="KW-0547">Nucleotide-binding</keyword>
<keyword evidence="6" id="KW-0436">Ligase</keyword>
<comment type="caution">
    <text evidence="6">The sequence shown here is derived from an EMBL/GenBank/DDBJ whole genome shotgun (WGS) entry which is preliminary data.</text>
</comment>
<dbReference type="AlphaFoldDB" id="I8UEV1"/>
<dbReference type="RefSeq" id="WP_007202366.1">
    <property type="nucleotide sequence ID" value="NZ_AKKV01000026.1"/>
</dbReference>
<dbReference type="GO" id="GO:0016879">
    <property type="term" value="F:ligase activity, forming carbon-nitrogen bonds"/>
    <property type="evidence" value="ECO:0007669"/>
    <property type="project" value="TreeGrafter"/>
</dbReference>
<dbReference type="GO" id="GO:0046872">
    <property type="term" value="F:metal ion binding"/>
    <property type="evidence" value="ECO:0007669"/>
    <property type="project" value="UniProtKB-KW"/>
</dbReference>
<proteinExistence type="predicted"/>
<evidence type="ECO:0000313" key="7">
    <source>
        <dbReference type="Proteomes" id="UP000004080"/>
    </source>
</evidence>
<evidence type="ECO:0000256" key="1">
    <source>
        <dbReference type="ARBA" id="ARBA00022723"/>
    </source>
</evidence>
<dbReference type="PROSITE" id="PS50975">
    <property type="entry name" value="ATP_GRASP"/>
    <property type="match status" value="1"/>
</dbReference>
<name>I8UEV1_9BACL</name>
<dbReference type="InterPro" id="IPR004666">
    <property type="entry name" value="Rp_bS6_RimK/Lys_biosynth_LsyX"/>
</dbReference>
<dbReference type="Proteomes" id="UP000004080">
    <property type="component" value="Unassembled WGS sequence"/>
</dbReference>
<keyword evidence="1" id="KW-0479">Metal-binding</keyword>
<accession>I8UEV1</accession>
<gene>
    <name evidence="6" type="ORF">A374_11410</name>
</gene>
<dbReference type="SUPFAM" id="SSF56059">
    <property type="entry name" value="Glutathione synthetase ATP-binding domain-like"/>
    <property type="match status" value="1"/>
</dbReference>
<dbReference type="InterPro" id="IPR011761">
    <property type="entry name" value="ATP-grasp"/>
</dbReference>
<dbReference type="NCBIfam" id="TIGR00768">
    <property type="entry name" value="rimK_fam"/>
    <property type="match status" value="1"/>
</dbReference>
<dbReference type="Pfam" id="PF08443">
    <property type="entry name" value="RimK"/>
    <property type="match status" value="1"/>
</dbReference>
<dbReference type="PANTHER" id="PTHR21621:SF0">
    <property type="entry name" value="BETA-CITRYLGLUTAMATE SYNTHASE B-RELATED"/>
    <property type="match status" value="1"/>
</dbReference>
<dbReference type="PATRIC" id="fig|1196324.3.peg.2342"/>
<dbReference type="GO" id="GO:0005737">
    <property type="term" value="C:cytoplasm"/>
    <property type="evidence" value="ECO:0007669"/>
    <property type="project" value="TreeGrafter"/>
</dbReference>
<evidence type="ECO:0000256" key="3">
    <source>
        <dbReference type="ARBA" id="ARBA00022840"/>
    </source>
</evidence>